<proteinExistence type="predicted"/>
<dbReference type="Proteomes" id="UP000484015">
    <property type="component" value="Unassembled WGS sequence"/>
</dbReference>
<dbReference type="Gene3D" id="3.40.190.10">
    <property type="entry name" value="Periplasmic binding protein-like II"/>
    <property type="match status" value="2"/>
</dbReference>
<gene>
    <name evidence="4" type="ORF">GM668_28190</name>
</gene>
<keyword evidence="5" id="KW-1185">Reference proteome</keyword>
<feature type="chain" id="PRO_5027067762" evidence="2">
    <location>
        <begin position="21"/>
        <end position="262"/>
    </location>
</feature>
<evidence type="ECO:0000256" key="1">
    <source>
        <dbReference type="ARBA" id="ARBA00022729"/>
    </source>
</evidence>
<dbReference type="PANTHER" id="PTHR35936:SF25">
    <property type="entry name" value="ABC TRANSPORTER SUBSTRATE-BINDING PROTEIN"/>
    <property type="match status" value="1"/>
</dbReference>
<comment type="caution">
    <text evidence="4">The sequence shown here is derived from an EMBL/GenBank/DDBJ whole genome shotgun (WGS) entry which is preliminary data.</text>
</comment>
<feature type="signal peptide" evidence="2">
    <location>
        <begin position="1"/>
        <end position="20"/>
    </location>
</feature>
<dbReference type="EMBL" id="WNLA01000034">
    <property type="protein sequence ID" value="MTW05965.1"/>
    <property type="molecule type" value="Genomic_DNA"/>
</dbReference>
<dbReference type="OrthoDB" id="8779113at2"/>
<reference evidence="4 5" key="1">
    <citation type="submission" date="2019-11" db="EMBL/GenBank/DDBJ databases">
        <title>Type strains purchased from KCTC, JCM and DSMZ.</title>
        <authorList>
            <person name="Lu H."/>
        </authorList>
    </citation>
    <scope>NUCLEOTIDE SEQUENCE [LARGE SCALE GENOMIC DNA]</scope>
    <source>
        <strain evidence="4 5">KCTC 42409</strain>
    </source>
</reference>
<organism evidence="4 5">
    <name type="scientific">Pseudoduganella ginsengisoli</name>
    <dbReference type="NCBI Taxonomy" id="1462440"/>
    <lineage>
        <taxon>Bacteria</taxon>
        <taxon>Pseudomonadati</taxon>
        <taxon>Pseudomonadota</taxon>
        <taxon>Betaproteobacteria</taxon>
        <taxon>Burkholderiales</taxon>
        <taxon>Oxalobacteraceae</taxon>
        <taxon>Telluria group</taxon>
        <taxon>Pseudoduganella</taxon>
    </lineage>
</organism>
<evidence type="ECO:0000256" key="2">
    <source>
        <dbReference type="SAM" id="SignalP"/>
    </source>
</evidence>
<name>A0A6L6Q8L7_9BURK</name>
<evidence type="ECO:0000313" key="5">
    <source>
        <dbReference type="Proteomes" id="UP000484015"/>
    </source>
</evidence>
<accession>A0A6L6Q8L7</accession>
<dbReference type="RefSeq" id="WP_155442309.1">
    <property type="nucleotide sequence ID" value="NZ_WNLA01000034.1"/>
</dbReference>
<dbReference type="AlphaFoldDB" id="A0A6L6Q8L7"/>
<evidence type="ECO:0000313" key="4">
    <source>
        <dbReference type="EMBL" id="MTW05965.1"/>
    </source>
</evidence>
<dbReference type="SUPFAM" id="SSF53850">
    <property type="entry name" value="Periplasmic binding protein-like II"/>
    <property type="match status" value="1"/>
</dbReference>
<feature type="domain" description="Solute-binding protein family 3/N-terminal" evidence="3">
    <location>
        <begin position="34"/>
        <end position="260"/>
    </location>
</feature>
<dbReference type="InterPro" id="IPR001638">
    <property type="entry name" value="Solute-binding_3/MltF_N"/>
</dbReference>
<sequence length="262" mass="29852">MRYAWLASIQLAGSVAIAGAQPASISHVAICEDENEWPPYVYRQRAGDGTPGRLTGYAVDVVNEIFTRNGIRSTLELLPWPRCQAVAKLGKQYQMALNLTYNPERQRNFLLTRAYYSTNTYYYYSRRHYPTGLKLNSLTDIHHYRVCGIHGYNYLNYGLTAGEVDQGARDFASLIAKLHAGRCALFLEKHEVMTGFSAIGKDYLADGDLAGERVPGMRPTAFYIGISRNYEYAHELRTLVDDELLRMEENGRLAEIWRKYAR</sequence>
<dbReference type="Pfam" id="PF00497">
    <property type="entry name" value="SBP_bac_3"/>
    <property type="match status" value="1"/>
</dbReference>
<dbReference type="PANTHER" id="PTHR35936">
    <property type="entry name" value="MEMBRANE-BOUND LYTIC MUREIN TRANSGLYCOSYLASE F"/>
    <property type="match status" value="1"/>
</dbReference>
<keyword evidence="1 2" id="KW-0732">Signal</keyword>
<protein>
    <submittedName>
        <fullName evidence="4">Transporter substrate-binding domain-containing protein</fullName>
    </submittedName>
</protein>
<evidence type="ECO:0000259" key="3">
    <source>
        <dbReference type="Pfam" id="PF00497"/>
    </source>
</evidence>